<protein>
    <submittedName>
        <fullName evidence="1">Immunity protein Imm1</fullName>
    </submittedName>
</protein>
<evidence type="ECO:0000313" key="1">
    <source>
        <dbReference type="EMBL" id="SNY62956.1"/>
    </source>
</evidence>
<dbReference type="InterPro" id="IPR025680">
    <property type="entry name" value="DddI"/>
</dbReference>
<gene>
    <name evidence="1" type="ORF">SAMN05421748_124108</name>
</gene>
<organism evidence="1 2">
    <name type="scientific">Paractinoplanes atraurantiacus</name>
    <dbReference type="NCBI Taxonomy" id="1036182"/>
    <lineage>
        <taxon>Bacteria</taxon>
        <taxon>Bacillati</taxon>
        <taxon>Actinomycetota</taxon>
        <taxon>Actinomycetes</taxon>
        <taxon>Micromonosporales</taxon>
        <taxon>Micromonosporaceae</taxon>
        <taxon>Paractinoplanes</taxon>
    </lineage>
</organism>
<evidence type="ECO:0000313" key="2">
    <source>
        <dbReference type="Proteomes" id="UP000219612"/>
    </source>
</evidence>
<reference evidence="2" key="1">
    <citation type="submission" date="2017-09" db="EMBL/GenBank/DDBJ databases">
        <authorList>
            <person name="Varghese N."/>
            <person name="Submissions S."/>
        </authorList>
    </citation>
    <scope>NUCLEOTIDE SEQUENCE [LARGE SCALE GENOMIC DNA]</scope>
    <source>
        <strain evidence="2">CGMCC 4.6857</strain>
    </source>
</reference>
<dbReference type="RefSeq" id="WP_143235205.1">
    <property type="nucleotide sequence ID" value="NZ_OBDY01000024.1"/>
</dbReference>
<dbReference type="Pfam" id="PF14430">
    <property type="entry name" value="Imm1"/>
    <property type="match status" value="1"/>
</dbReference>
<dbReference type="AlphaFoldDB" id="A0A285JUG1"/>
<accession>A0A285JUG1</accession>
<dbReference type="OrthoDB" id="3294468at2"/>
<sequence length="131" mass="14398">MRARIAWRSDDPGMVVTCDEELRWAPAEAEGDAGRRPLIAEVVHENGDSLLVGLGREISVLSYVGASKNPPYFSSRGSSRSQDGEAVVFFYFGHWSEFPASATVSAEEAVEAARFFIECGELSPRVDWVEV</sequence>
<name>A0A285JUG1_9ACTN</name>
<keyword evidence="2" id="KW-1185">Reference proteome</keyword>
<proteinExistence type="predicted"/>
<dbReference type="EMBL" id="OBDY01000024">
    <property type="protein sequence ID" value="SNY62956.1"/>
    <property type="molecule type" value="Genomic_DNA"/>
</dbReference>
<dbReference type="Proteomes" id="UP000219612">
    <property type="component" value="Unassembled WGS sequence"/>
</dbReference>